<dbReference type="AlphaFoldDB" id="G4Z2E1"/>
<proteinExistence type="predicted"/>
<organism evidence="3 4">
    <name type="scientific">Phytophthora sojae (strain P6497)</name>
    <name type="common">Soybean stem and root rot agent</name>
    <name type="synonym">Phytophthora megasperma f. sp. glycines</name>
    <dbReference type="NCBI Taxonomy" id="1094619"/>
    <lineage>
        <taxon>Eukaryota</taxon>
        <taxon>Sar</taxon>
        <taxon>Stramenopiles</taxon>
        <taxon>Oomycota</taxon>
        <taxon>Peronosporomycetes</taxon>
        <taxon>Peronosporales</taxon>
        <taxon>Peronosporaceae</taxon>
        <taxon>Phytophthora</taxon>
    </lineage>
</organism>
<evidence type="ECO:0000256" key="2">
    <source>
        <dbReference type="SAM" id="SignalP"/>
    </source>
</evidence>
<evidence type="ECO:0000313" key="4">
    <source>
        <dbReference type="Proteomes" id="UP000002640"/>
    </source>
</evidence>
<reference evidence="3 4" key="1">
    <citation type="journal article" date="2006" name="Science">
        <title>Phytophthora genome sequences uncover evolutionary origins and mechanisms of pathogenesis.</title>
        <authorList>
            <person name="Tyler B.M."/>
            <person name="Tripathy S."/>
            <person name="Zhang X."/>
            <person name="Dehal P."/>
            <person name="Jiang R.H."/>
            <person name="Aerts A."/>
            <person name="Arredondo F.D."/>
            <person name="Baxter L."/>
            <person name="Bensasson D."/>
            <person name="Beynon J.L."/>
            <person name="Chapman J."/>
            <person name="Damasceno C.M."/>
            <person name="Dorrance A.E."/>
            <person name="Dou D."/>
            <person name="Dickerman A.W."/>
            <person name="Dubchak I.L."/>
            <person name="Garbelotto M."/>
            <person name="Gijzen M."/>
            <person name="Gordon S.G."/>
            <person name="Govers F."/>
            <person name="Grunwald N.J."/>
            <person name="Huang W."/>
            <person name="Ivors K.L."/>
            <person name="Jones R.W."/>
            <person name="Kamoun S."/>
            <person name="Krampis K."/>
            <person name="Lamour K.H."/>
            <person name="Lee M.K."/>
            <person name="McDonald W.H."/>
            <person name="Medina M."/>
            <person name="Meijer H.J."/>
            <person name="Nordberg E.K."/>
            <person name="Maclean D.J."/>
            <person name="Ospina-Giraldo M.D."/>
            <person name="Morris P.F."/>
            <person name="Phuntumart V."/>
            <person name="Putnam N.H."/>
            <person name="Rash S."/>
            <person name="Rose J.K."/>
            <person name="Sakihama Y."/>
            <person name="Salamov A.A."/>
            <person name="Savidor A."/>
            <person name="Scheuring C.F."/>
            <person name="Smith B.M."/>
            <person name="Sobral B.W."/>
            <person name="Terry A."/>
            <person name="Torto-Alalibo T.A."/>
            <person name="Win J."/>
            <person name="Xu Z."/>
            <person name="Zhang H."/>
            <person name="Grigoriev I.V."/>
            <person name="Rokhsar D.S."/>
            <person name="Boore J.L."/>
        </authorList>
    </citation>
    <scope>NUCLEOTIDE SEQUENCE [LARGE SCALE GENOMIC DNA]</scope>
    <source>
        <strain evidence="3 4">P6497</strain>
    </source>
</reference>
<accession>G4Z2E1</accession>
<dbReference type="Proteomes" id="UP000002640">
    <property type="component" value="Unassembled WGS sequence"/>
</dbReference>
<dbReference type="KEGG" id="psoj:PHYSODRAFT_298302"/>
<evidence type="ECO:0000313" key="3">
    <source>
        <dbReference type="EMBL" id="EGZ19982.1"/>
    </source>
</evidence>
<gene>
    <name evidence="3" type="ORF">PHYSODRAFT_298302</name>
</gene>
<dbReference type="GeneID" id="20641607"/>
<protein>
    <recommendedName>
        <fullName evidence="5">RxLR effector protein</fullName>
    </recommendedName>
</protein>
<feature type="signal peptide" evidence="2">
    <location>
        <begin position="1"/>
        <end position="21"/>
    </location>
</feature>
<dbReference type="InParanoid" id="G4Z2E1"/>
<feature type="chain" id="PRO_5003471665" description="RxLR effector protein" evidence="2">
    <location>
        <begin position="22"/>
        <end position="198"/>
    </location>
</feature>
<keyword evidence="4" id="KW-1185">Reference proteome</keyword>
<feature type="region of interest" description="Disordered" evidence="1">
    <location>
        <begin position="38"/>
        <end position="59"/>
    </location>
</feature>
<keyword evidence="2" id="KW-0732">Signal</keyword>
<dbReference type="EMBL" id="JH159153">
    <property type="protein sequence ID" value="EGZ19982.1"/>
    <property type="molecule type" value="Genomic_DNA"/>
</dbReference>
<evidence type="ECO:0000256" key="1">
    <source>
        <dbReference type="SAM" id="MobiDB-lite"/>
    </source>
</evidence>
<name>G4Z2E1_PHYSP</name>
<evidence type="ECO:0008006" key="5">
    <source>
        <dbReference type="Google" id="ProtNLM"/>
    </source>
</evidence>
<dbReference type="RefSeq" id="XP_009522699.1">
    <property type="nucleotide sequence ID" value="XM_009524404.1"/>
</dbReference>
<sequence length="198" mass="22094">MRLSWILLAAAVALAATPVSGASDLSLTESVQSGKRFFRSTESNNKHQQDTELDLTGEERGPDVVKPLLKLKVPAKPLLTIEIPKVKASVKAPQLSIYRVAEDMMGPLTPEKLNTVRLFIEKQVKNNQVAKKIVQEFVNEKWTPSMLRKNLGITRGTPKTSEEYQAYIALVQVRSYNTVQRKTGVALSLPWKPQVKTL</sequence>